<gene>
    <name evidence="2" type="ORF">P175DRAFT_0530738</name>
</gene>
<organism evidence="2 3">
    <name type="scientific">Aspergillus ochraceoroseus IBT 24754</name>
    <dbReference type="NCBI Taxonomy" id="1392256"/>
    <lineage>
        <taxon>Eukaryota</taxon>
        <taxon>Fungi</taxon>
        <taxon>Dikarya</taxon>
        <taxon>Ascomycota</taxon>
        <taxon>Pezizomycotina</taxon>
        <taxon>Eurotiomycetes</taxon>
        <taxon>Eurotiomycetidae</taxon>
        <taxon>Eurotiales</taxon>
        <taxon>Aspergillaceae</taxon>
        <taxon>Aspergillus</taxon>
        <taxon>Aspergillus subgen. Nidulantes</taxon>
    </lineage>
</organism>
<reference evidence="2 3" key="1">
    <citation type="journal article" date="2018" name="Proc. Natl. Acad. Sci. U.S.A.">
        <title>Linking secondary metabolites to gene clusters through genome sequencing of six diverse Aspergillus species.</title>
        <authorList>
            <person name="Kaerboelling I."/>
            <person name="Vesth T.C."/>
            <person name="Frisvad J.C."/>
            <person name="Nybo J.L."/>
            <person name="Theobald S."/>
            <person name="Kuo A."/>
            <person name="Bowyer P."/>
            <person name="Matsuda Y."/>
            <person name="Mondo S."/>
            <person name="Lyhne E.K."/>
            <person name="Kogle M.E."/>
            <person name="Clum A."/>
            <person name="Lipzen A."/>
            <person name="Salamov A."/>
            <person name="Ngan C.Y."/>
            <person name="Daum C."/>
            <person name="Chiniquy J."/>
            <person name="Barry K."/>
            <person name="LaButti K."/>
            <person name="Haridas S."/>
            <person name="Simmons B.A."/>
            <person name="Magnuson J.K."/>
            <person name="Mortensen U.H."/>
            <person name="Larsen T.O."/>
            <person name="Grigoriev I.V."/>
            <person name="Baker S.E."/>
            <person name="Andersen M.R."/>
        </authorList>
    </citation>
    <scope>NUCLEOTIDE SEQUENCE [LARGE SCALE GENOMIC DNA]</scope>
    <source>
        <strain evidence="2 3">IBT 24754</strain>
    </source>
</reference>
<sequence length="71" mass="7386">MWVMLEAILKAIAGGAGAAHPEDNSTGARRENSEYIAIYPAVTLDLCTQSAPSCIDHTLTAVVQGQSSPSV</sequence>
<dbReference type="RefSeq" id="XP_040754995.1">
    <property type="nucleotide sequence ID" value="XM_040899813.1"/>
</dbReference>
<dbReference type="Proteomes" id="UP000244073">
    <property type="component" value="Unassembled WGS sequence"/>
</dbReference>
<dbReference type="VEuPathDB" id="FungiDB:P175DRAFT_0530738"/>
<protein>
    <submittedName>
        <fullName evidence="2">Uncharacterized protein</fullName>
    </submittedName>
</protein>
<dbReference type="GeneID" id="63816695"/>
<comment type="caution">
    <text evidence="2">The sequence shown here is derived from an EMBL/GenBank/DDBJ whole genome shotgun (WGS) entry which is preliminary data.</text>
</comment>
<proteinExistence type="predicted"/>
<keyword evidence="1" id="KW-0732">Signal</keyword>
<evidence type="ECO:0000256" key="1">
    <source>
        <dbReference type="SAM" id="SignalP"/>
    </source>
</evidence>
<accession>A0A2T5M4Y5</accession>
<dbReference type="EMBL" id="MSFN02000002">
    <property type="protein sequence ID" value="PTU23603.1"/>
    <property type="molecule type" value="Genomic_DNA"/>
</dbReference>
<feature type="chain" id="PRO_5015631559" evidence="1">
    <location>
        <begin position="19"/>
        <end position="71"/>
    </location>
</feature>
<evidence type="ECO:0000313" key="3">
    <source>
        <dbReference type="Proteomes" id="UP000244073"/>
    </source>
</evidence>
<dbReference type="AlphaFoldDB" id="A0A2T5M4Y5"/>
<name>A0A2T5M4Y5_9EURO</name>
<feature type="signal peptide" evidence="1">
    <location>
        <begin position="1"/>
        <end position="18"/>
    </location>
</feature>
<evidence type="ECO:0000313" key="2">
    <source>
        <dbReference type="EMBL" id="PTU23603.1"/>
    </source>
</evidence>